<evidence type="ECO:0000256" key="2">
    <source>
        <dbReference type="SAM" id="Phobius"/>
    </source>
</evidence>
<evidence type="ECO:0008006" key="6">
    <source>
        <dbReference type="Google" id="ProtNLM"/>
    </source>
</evidence>
<feature type="signal peptide" evidence="3">
    <location>
        <begin position="1"/>
        <end position="31"/>
    </location>
</feature>
<feature type="compositionally biased region" description="Low complexity" evidence="1">
    <location>
        <begin position="282"/>
        <end position="336"/>
    </location>
</feature>
<dbReference type="EMBL" id="WEZT01000023">
    <property type="protein sequence ID" value="MYV06250.1"/>
    <property type="molecule type" value="Genomic_DNA"/>
</dbReference>
<keyword evidence="2" id="KW-0812">Transmembrane</keyword>
<keyword evidence="2" id="KW-0472">Membrane</keyword>
<feature type="region of interest" description="Disordered" evidence="1">
    <location>
        <begin position="207"/>
        <end position="391"/>
    </location>
</feature>
<accession>A0A7C9NCL2</accession>
<evidence type="ECO:0000256" key="3">
    <source>
        <dbReference type="SAM" id="SignalP"/>
    </source>
</evidence>
<dbReference type="Proteomes" id="UP000480570">
    <property type="component" value="Unassembled WGS sequence"/>
</dbReference>
<evidence type="ECO:0000313" key="4">
    <source>
        <dbReference type="EMBL" id="MYV06250.1"/>
    </source>
</evidence>
<reference evidence="4 5" key="1">
    <citation type="journal article" date="2019" name="Appl. Environ. Microbiol.">
        <title>Genetic determinants of hydroxycinnamic acid metabolism in heterofermentative lactobacilli.</title>
        <authorList>
            <person name="Gaur G."/>
            <person name="Oh J.H."/>
            <person name="Filannino P."/>
            <person name="Gobbetti M."/>
            <person name="van Pijkeren J.P."/>
            <person name="Ganzle M.G."/>
        </authorList>
    </citation>
    <scope>NUCLEOTIDE SEQUENCE [LARGE SCALE GENOMIC DNA]</scope>
    <source>
        <strain evidence="4 5">FUA3583</strain>
    </source>
</reference>
<feature type="transmembrane region" description="Helical" evidence="2">
    <location>
        <begin position="395"/>
        <end position="417"/>
    </location>
</feature>
<sequence length="421" mass="44021">MQTKIFKSIASSLILAGSFSLMLSGSTIANADDSVVINTNNGTPGNNTTQSFTYKPGQSENCNATVPAKNIDLNKSYVTTSYMDSAGNRVLSSKTALSTLGVSDFANYLQQFGQTHIAGVSSAVTEFWLVSNTPSTTVTIDYYKGDQPQPFHSEQVSGNYLDVIKIPTVKAPVGYQLDDGQATSYKISHQDNSQNIVKIVYNKPSQQSVNIDSNNSDSSDSLSSNTSSTTSDNSSKSNVITSTNSTSSSTGTSEISSSVNGSQSSSTSNISSDNQEVSSVIGNSSKAYSSNSSNSVVASSSSDEGNSSKNLNSNTSKPDADVSSTSSASTPKDSSTNVDSPKLASSISRTQSQVFKQVSSGNKESKSSVQKALASSLKTSNQNGNNESGNVSSKILNGIFSSETLIAGGLLAGFLVYRKFR</sequence>
<feature type="chain" id="PRO_5029006906" description="MucBP domain-containing protein" evidence="3">
    <location>
        <begin position="32"/>
        <end position="421"/>
    </location>
</feature>
<protein>
    <recommendedName>
        <fullName evidence="6">MucBP domain-containing protein</fullName>
    </recommendedName>
</protein>
<proteinExistence type="predicted"/>
<dbReference type="AlphaFoldDB" id="A0A7C9NCL2"/>
<evidence type="ECO:0000256" key="1">
    <source>
        <dbReference type="SAM" id="MobiDB-lite"/>
    </source>
</evidence>
<gene>
    <name evidence="4" type="ORF">GB992_10515</name>
</gene>
<feature type="compositionally biased region" description="Polar residues" evidence="1">
    <location>
        <begin position="376"/>
        <end position="391"/>
    </location>
</feature>
<feature type="compositionally biased region" description="Low complexity" evidence="1">
    <location>
        <begin position="208"/>
        <end position="272"/>
    </location>
</feature>
<keyword evidence="2" id="KW-1133">Transmembrane helix</keyword>
<evidence type="ECO:0000313" key="5">
    <source>
        <dbReference type="Proteomes" id="UP000480570"/>
    </source>
</evidence>
<comment type="caution">
    <text evidence="4">The sequence shown here is derived from an EMBL/GenBank/DDBJ whole genome shotgun (WGS) entry which is preliminary data.</text>
</comment>
<organism evidence="4 5">
    <name type="scientific">Furfurilactobacillus rossiae</name>
    <dbReference type="NCBI Taxonomy" id="231049"/>
    <lineage>
        <taxon>Bacteria</taxon>
        <taxon>Bacillati</taxon>
        <taxon>Bacillota</taxon>
        <taxon>Bacilli</taxon>
        <taxon>Lactobacillales</taxon>
        <taxon>Lactobacillaceae</taxon>
        <taxon>Furfurilactobacillus</taxon>
    </lineage>
</organism>
<feature type="compositionally biased region" description="Polar residues" evidence="1">
    <location>
        <begin position="337"/>
        <end position="370"/>
    </location>
</feature>
<name>A0A7C9NCL2_9LACO</name>
<keyword evidence="3" id="KW-0732">Signal</keyword>